<proteinExistence type="predicted"/>
<keyword evidence="3" id="KW-1185">Reference proteome</keyword>
<feature type="compositionally biased region" description="Basic and acidic residues" evidence="1">
    <location>
        <begin position="22"/>
        <end position="31"/>
    </location>
</feature>
<gene>
    <name evidence="2" type="ORF">LTRI10_LOCUS9331</name>
</gene>
<evidence type="ECO:0000313" key="2">
    <source>
        <dbReference type="EMBL" id="CAL1362161.1"/>
    </source>
</evidence>
<reference evidence="2 3" key="1">
    <citation type="submission" date="2024-04" db="EMBL/GenBank/DDBJ databases">
        <authorList>
            <person name="Fracassetti M."/>
        </authorList>
    </citation>
    <scope>NUCLEOTIDE SEQUENCE [LARGE SCALE GENOMIC DNA]</scope>
</reference>
<organism evidence="2 3">
    <name type="scientific">Linum trigynum</name>
    <dbReference type="NCBI Taxonomy" id="586398"/>
    <lineage>
        <taxon>Eukaryota</taxon>
        <taxon>Viridiplantae</taxon>
        <taxon>Streptophyta</taxon>
        <taxon>Embryophyta</taxon>
        <taxon>Tracheophyta</taxon>
        <taxon>Spermatophyta</taxon>
        <taxon>Magnoliopsida</taxon>
        <taxon>eudicotyledons</taxon>
        <taxon>Gunneridae</taxon>
        <taxon>Pentapetalae</taxon>
        <taxon>rosids</taxon>
        <taxon>fabids</taxon>
        <taxon>Malpighiales</taxon>
        <taxon>Linaceae</taxon>
        <taxon>Linum</taxon>
    </lineage>
</organism>
<feature type="region of interest" description="Disordered" evidence="1">
    <location>
        <begin position="1"/>
        <end position="31"/>
    </location>
</feature>
<accession>A0AAV2D0P2</accession>
<dbReference type="Proteomes" id="UP001497516">
    <property type="component" value="Chromosome 10"/>
</dbReference>
<dbReference type="EMBL" id="OZ034814">
    <property type="protein sequence ID" value="CAL1362161.1"/>
    <property type="molecule type" value="Genomic_DNA"/>
</dbReference>
<name>A0AAV2D0P2_9ROSI</name>
<dbReference type="AlphaFoldDB" id="A0AAV2D0P2"/>
<evidence type="ECO:0000256" key="1">
    <source>
        <dbReference type="SAM" id="MobiDB-lite"/>
    </source>
</evidence>
<sequence length="107" mass="12135">MEEEQSSAYGFESGNSSNIGDDWYKNKSNEEDQRIISPGLQLLEWDGDEPDDMEYDHGHTSNEDQRIINLGLQLLEWAGEEPDEMEDGDIPYRQARLHPTPAAAVPV</sequence>
<evidence type="ECO:0000313" key="3">
    <source>
        <dbReference type="Proteomes" id="UP001497516"/>
    </source>
</evidence>
<protein>
    <submittedName>
        <fullName evidence="2">Uncharacterized protein</fullName>
    </submittedName>
</protein>